<evidence type="ECO:0000256" key="3">
    <source>
        <dbReference type="ARBA" id="ARBA00022475"/>
    </source>
</evidence>
<dbReference type="GO" id="GO:0009252">
    <property type="term" value="P:peptidoglycan biosynthetic process"/>
    <property type="evidence" value="ECO:0007669"/>
    <property type="project" value="UniProtKB-UniRule"/>
</dbReference>
<comment type="subcellular location">
    <subcellularLocation>
        <location evidence="2">Cell membrane</location>
    </subcellularLocation>
    <subcellularLocation>
        <location evidence="1">Membrane</location>
        <topology evidence="1">Single-pass membrane protein</topology>
    </subcellularLocation>
</comment>
<dbReference type="GO" id="GO:0071972">
    <property type="term" value="F:peptidoglycan L,D-transpeptidase activity"/>
    <property type="evidence" value="ECO:0007669"/>
    <property type="project" value="TreeGrafter"/>
</dbReference>
<evidence type="ECO:0000256" key="12">
    <source>
        <dbReference type="ARBA" id="ARBA00023136"/>
    </source>
</evidence>
<keyword evidence="13" id="KW-0961">Cell wall biogenesis/degradation</keyword>
<keyword evidence="7 15" id="KW-0812">Transmembrane</keyword>
<reference evidence="18" key="2">
    <citation type="submission" date="2019-01" db="EMBL/GenBank/DDBJ databases">
        <authorList>
            <consortium name="NCBI Pathogen Detection Project"/>
        </authorList>
    </citation>
    <scope>NUCLEOTIDE SEQUENCE</scope>
    <source>
        <strain evidence="18">BCW_3452</strain>
    </source>
</reference>
<evidence type="ECO:0000256" key="5">
    <source>
        <dbReference type="ARBA" id="ARBA00022645"/>
    </source>
</evidence>
<dbReference type="Gene3D" id="3.30.1390.30">
    <property type="entry name" value="Penicillin-binding protein 2a, domain 3"/>
    <property type="match status" value="1"/>
</dbReference>
<evidence type="ECO:0000256" key="2">
    <source>
        <dbReference type="ARBA" id="ARBA00004236"/>
    </source>
</evidence>
<dbReference type="Gene3D" id="3.90.1310.10">
    <property type="entry name" value="Penicillin-binding protein 2a (Domain 2)"/>
    <property type="match status" value="1"/>
</dbReference>
<evidence type="ECO:0000256" key="14">
    <source>
        <dbReference type="NCBIfam" id="TIGR03423"/>
    </source>
</evidence>
<keyword evidence="12 15" id="KW-0472">Membrane</keyword>
<evidence type="ECO:0000256" key="8">
    <source>
        <dbReference type="ARBA" id="ARBA00022801"/>
    </source>
</evidence>
<keyword evidence="11 15" id="KW-1133">Transmembrane helix</keyword>
<dbReference type="GO" id="GO:0008360">
    <property type="term" value="P:regulation of cell shape"/>
    <property type="evidence" value="ECO:0007669"/>
    <property type="project" value="UniProtKB-KW"/>
</dbReference>
<dbReference type="InterPro" id="IPR001460">
    <property type="entry name" value="PCN-bd_Tpept"/>
</dbReference>
<dbReference type="PANTHER" id="PTHR30627">
    <property type="entry name" value="PEPTIDOGLYCAN D,D-TRANSPEPTIDASE"/>
    <property type="match status" value="1"/>
</dbReference>
<feature type="domain" description="Penicillin-binding protein dimerisation" evidence="17">
    <location>
        <begin position="64"/>
        <end position="244"/>
    </location>
</feature>
<keyword evidence="5" id="KW-0121">Carboxypeptidase</keyword>
<dbReference type="AlphaFoldDB" id="A0A8H9K767"/>
<evidence type="ECO:0000256" key="10">
    <source>
        <dbReference type="ARBA" id="ARBA00022984"/>
    </source>
</evidence>
<feature type="transmembrane region" description="Helical" evidence="15">
    <location>
        <begin position="21"/>
        <end position="40"/>
    </location>
</feature>
<accession>A0A8H9K767</accession>
<dbReference type="NCBIfam" id="TIGR03423">
    <property type="entry name" value="pbp2_mrdA"/>
    <property type="match status" value="1"/>
</dbReference>
<evidence type="ECO:0000256" key="6">
    <source>
        <dbReference type="ARBA" id="ARBA00022670"/>
    </source>
</evidence>
<evidence type="ECO:0000256" key="11">
    <source>
        <dbReference type="ARBA" id="ARBA00022989"/>
    </source>
</evidence>
<dbReference type="Proteomes" id="UP000863257">
    <property type="component" value="Unassembled WGS sequence"/>
</dbReference>
<evidence type="ECO:0000256" key="7">
    <source>
        <dbReference type="ARBA" id="ARBA00022692"/>
    </source>
</evidence>
<sequence>MRRGQRVHSKRRERSIMNNRAKVALGVIIACMGGLTAHVYDIQINQHEKQAAVAKSNSIKDLMISPTRGEIVDRNGTVIAGNRPMYDLIVVPDRITGFRKDRDMAAENYLEVIQKFIPLSESEHQSAKNRIKRSSPYQKVIVKRDLNENQLAIVIENSGLIEGTGFQAKKVRHYPYGGAFLSPLGYVGKISPEDVSRFKDENRKVIQSDFTGKMGLEKEFDQSLYGEVGNEIVALNARGKIVERAIDKRSVQGETLRTTLDAKLQLEAYKLMDGRKGAVIISDINTGDLLTVLSVPTVDPNLFLSVNGMPNSLLSKGDPLFNRAAKGQYPPASTIKPLMALAALEGDFINADSVRWSGPFFELGGHRFRDWKRQGHGHVDMIDAVAVSSDVYFYRLANLMGINYIHDFFAEFGFGKPTGVAIQGEEDGLLPSSEWKRRVKKEPWHGGETLNVGIGQGFFMATPMQLNVSTSMMLNGGKLFKPNMIQGQEPQIINEVNLNPEHIESIKKSMESVVYGKRGTAQNLRRIAEVPMAGKTGTSQVFSTKGVIDYENEEMPEHLRDHAVFIGYAPMDNPQIAITVFVEHGSSGSRVAAPIAQKLANKWAEGQK</sequence>
<dbReference type="GO" id="GO:0009002">
    <property type="term" value="F:serine-type D-Ala-D-Ala carboxypeptidase activity"/>
    <property type="evidence" value="ECO:0007669"/>
    <property type="project" value="UniProtKB-EC"/>
</dbReference>
<keyword evidence="10" id="KW-0573">Peptidoglycan synthesis</keyword>
<evidence type="ECO:0000259" key="16">
    <source>
        <dbReference type="Pfam" id="PF00905"/>
    </source>
</evidence>
<dbReference type="InterPro" id="IPR012338">
    <property type="entry name" value="Beta-lactam/transpept-like"/>
</dbReference>
<evidence type="ECO:0000256" key="9">
    <source>
        <dbReference type="ARBA" id="ARBA00022960"/>
    </source>
</evidence>
<dbReference type="GO" id="GO:0005886">
    <property type="term" value="C:plasma membrane"/>
    <property type="evidence" value="ECO:0007669"/>
    <property type="project" value="UniProtKB-SubCell"/>
</dbReference>
<dbReference type="Gene3D" id="3.40.710.10">
    <property type="entry name" value="DD-peptidase/beta-lactamase superfamily"/>
    <property type="match status" value="1"/>
</dbReference>
<dbReference type="GO" id="GO:0006508">
    <property type="term" value="P:proteolysis"/>
    <property type="evidence" value="ECO:0007669"/>
    <property type="project" value="UniProtKB-KW"/>
</dbReference>
<dbReference type="EMBL" id="DACRBY010000001">
    <property type="protein sequence ID" value="HAS8538397.1"/>
    <property type="molecule type" value="Genomic_DNA"/>
</dbReference>
<dbReference type="EC" id="3.4.16.4" evidence="14"/>
<dbReference type="SUPFAM" id="SSF56601">
    <property type="entry name" value="beta-lactamase/transpeptidase-like"/>
    <property type="match status" value="1"/>
</dbReference>
<comment type="caution">
    <text evidence="18">The sequence shown here is derived from an EMBL/GenBank/DDBJ whole genome shotgun (WGS) entry which is preliminary data.</text>
</comment>
<dbReference type="GO" id="GO:0008658">
    <property type="term" value="F:penicillin binding"/>
    <property type="evidence" value="ECO:0007669"/>
    <property type="project" value="UniProtKB-UniRule"/>
</dbReference>
<dbReference type="GO" id="GO:0071555">
    <property type="term" value="P:cell wall organization"/>
    <property type="evidence" value="ECO:0007669"/>
    <property type="project" value="UniProtKB-KW"/>
</dbReference>
<keyword evidence="4" id="KW-0997">Cell inner membrane</keyword>
<dbReference type="InterPro" id="IPR036138">
    <property type="entry name" value="PBP_dimer_sf"/>
</dbReference>
<keyword evidence="6" id="KW-0645">Protease</keyword>
<proteinExistence type="predicted"/>
<dbReference type="InterPro" id="IPR005311">
    <property type="entry name" value="PBP_dimer"/>
</dbReference>
<protein>
    <recommendedName>
        <fullName evidence="14">Penicillin-binding protein 2</fullName>
        <ecNumber evidence="14">3.4.16.4</ecNumber>
    </recommendedName>
</protein>
<feature type="domain" description="Penicillin-binding protein transpeptidase" evidence="16">
    <location>
        <begin position="277"/>
        <end position="599"/>
    </location>
</feature>
<keyword evidence="9" id="KW-0133">Cell shape</keyword>
<dbReference type="Pfam" id="PF00905">
    <property type="entry name" value="Transpeptidase"/>
    <property type="match status" value="1"/>
</dbReference>
<reference evidence="18" key="1">
    <citation type="journal article" date="2018" name="Genome Biol.">
        <title>SKESA: strategic k-mer extension for scrupulous assemblies.</title>
        <authorList>
            <person name="Souvorov A."/>
            <person name="Agarwala R."/>
            <person name="Lipman D.J."/>
        </authorList>
    </citation>
    <scope>NUCLEOTIDE SEQUENCE</scope>
    <source>
        <strain evidence="18">BCW_3452</strain>
    </source>
</reference>
<evidence type="ECO:0000313" key="18">
    <source>
        <dbReference type="EMBL" id="HAS8538397.1"/>
    </source>
</evidence>
<organism evidence="18">
    <name type="scientific">Vibrio vulnificus</name>
    <dbReference type="NCBI Taxonomy" id="672"/>
    <lineage>
        <taxon>Bacteria</taxon>
        <taxon>Pseudomonadati</taxon>
        <taxon>Pseudomonadota</taxon>
        <taxon>Gammaproteobacteria</taxon>
        <taxon>Vibrionales</taxon>
        <taxon>Vibrionaceae</taxon>
        <taxon>Vibrio</taxon>
    </lineage>
</organism>
<evidence type="ECO:0000256" key="1">
    <source>
        <dbReference type="ARBA" id="ARBA00004167"/>
    </source>
</evidence>
<dbReference type="InterPro" id="IPR050515">
    <property type="entry name" value="Beta-lactam/transpept"/>
</dbReference>
<gene>
    <name evidence="18" type="primary">mrdA</name>
    <name evidence="18" type="ORF">I7730_01105</name>
</gene>
<dbReference type="Pfam" id="PF03717">
    <property type="entry name" value="PBP_dimer"/>
    <property type="match status" value="1"/>
</dbReference>
<evidence type="ECO:0000259" key="17">
    <source>
        <dbReference type="Pfam" id="PF03717"/>
    </source>
</evidence>
<dbReference type="SUPFAM" id="SSF56519">
    <property type="entry name" value="Penicillin binding protein dimerisation domain"/>
    <property type="match status" value="1"/>
</dbReference>
<evidence type="ECO:0000256" key="15">
    <source>
        <dbReference type="SAM" id="Phobius"/>
    </source>
</evidence>
<evidence type="ECO:0000256" key="4">
    <source>
        <dbReference type="ARBA" id="ARBA00022519"/>
    </source>
</evidence>
<name>A0A8H9K767_VIBVL</name>
<dbReference type="InterPro" id="IPR017790">
    <property type="entry name" value="Penicillin-binding_protein_2"/>
</dbReference>
<keyword evidence="8" id="KW-0378">Hydrolase</keyword>
<keyword evidence="3" id="KW-1003">Cell membrane</keyword>
<dbReference type="PANTHER" id="PTHR30627:SF2">
    <property type="entry name" value="PEPTIDOGLYCAN D,D-TRANSPEPTIDASE MRDA"/>
    <property type="match status" value="1"/>
</dbReference>
<evidence type="ECO:0000256" key="13">
    <source>
        <dbReference type="ARBA" id="ARBA00023316"/>
    </source>
</evidence>